<comment type="caution">
    <text evidence="1">The sequence shown here is derived from an EMBL/GenBank/DDBJ whole genome shotgun (WGS) entry which is preliminary data.</text>
</comment>
<evidence type="ECO:0000313" key="2">
    <source>
        <dbReference type="Proteomes" id="UP001217089"/>
    </source>
</evidence>
<organism evidence="1 2">
    <name type="scientific">Tegillarca granosa</name>
    <name type="common">Malaysian cockle</name>
    <name type="synonym">Anadara granosa</name>
    <dbReference type="NCBI Taxonomy" id="220873"/>
    <lineage>
        <taxon>Eukaryota</taxon>
        <taxon>Metazoa</taxon>
        <taxon>Spiralia</taxon>
        <taxon>Lophotrochozoa</taxon>
        <taxon>Mollusca</taxon>
        <taxon>Bivalvia</taxon>
        <taxon>Autobranchia</taxon>
        <taxon>Pteriomorphia</taxon>
        <taxon>Arcoida</taxon>
        <taxon>Arcoidea</taxon>
        <taxon>Arcidae</taxon>
        <taxon>Tegillarca</taxon>
    </lineage>
</organism>
<evidence type="ECO:0000313" key="1">
    <source>
        <dbReference type="EMBL" id="KAJ8320866.1"/>
    </source>
</evidence>
<keyword evidence="2" id="KW-1185">Reference proteome</keyword>
<sequence>MSFFGNRLENKAGLDTLEDPIADDISVLEHLLNWTRNAAENKVNEQSFLLKSRGVLESLQNYYNKPKKCGTVVSLPRLREFLSFIAETLYVTVSCNICKHASESLVKVPAKIVGQINDLNSRLKAVHDLLFDMHPLKTDNFNSMDTIGQNRTFSQEKYMSDMKKLKHLQNQLEGCQVMVCIVVKAVEDKCRRENTFFNTMSLSIGAVCAGRLLWRLCRGDGLEELLYSGLWATSTGLSAVVLQVPRVRLSDVLTQLEQQRQNKQKIDSITSNWMVSDTWSYAKLVKLPSPRTAA</sequence>
<dbReference type="Proteomes" id="UP001217089">
    <property type="component" value="Unassembled WGS sequence"/>
</dbReference>
<proteinExistence type="predicted"/>
<reference evidence="1 2" key="1">
    <citation type="submission" date="2022-12" db="EMBL/GenBank/DDBJ databases">
        <title>Chromosome-level genome of Tegillarca granosa.</title>
        <authorList>
            <person name="Kim J."/>
        </authorList>
    </citation>
    <scope>NUCLEOTIDE SEQUENCE [LARGE SCALE GENOMIC DNA]</scope>
    <source>
        <strain evidence="1">Teg-2019</strain>
        <tissue evidence="1">Adductor muscle</tissue>
    </source>
</reference>
<name>A0ABQ9FVT6_TEGGR</name>
<gene>
    <name evidence="1" type="ORF">KUTeg_002453</name>
</gene>
<accession>A0ABQ9FVT6</accession>
<dbReference type="EMBL" id="JARBDR010000141">
    <property type="protein sequence ID" value="KAJ8320866.1"/>
    <property type="molecule type" value="Genomic_DNA"/>
</dbReference>
<protein>
    <submittedName>
        <fullName evidence="1">Uncharacterized protein</fullName>
    </submittedName>
</protein>